<evidence type="ECO:0000259" key="2">
    <source>
        <dbReference type="Pfam" id="PF26438"/>
    </source>
</evidence>
<dbReference type="AlphaFoldDB" id="A0A380MWK1"/>
<feature type="transmembrane region" description="Helical" evidence="1">
    <location>
        <begin position="51"/>
        <end position="72"/>
    </location>
</feature>
<name>A0A380MWK1_9GAMM</name>
<dbReference type="Pfam" id="PF26438">
    <property type="entry name" value="DUF8108_N"/>
    <property type="match status" value="1"/>
</dbReference>
<keyword evidence="1" id="KW-1133">Transmembrane helix</keyword>
<organism evidence="3 4">
    <name type="scientific">Suttonella indologenes</name>
    <dbReference type="NCBI Taxonomy" id="13276"/>
    <lineage>
        <taxon>Bacteria</taxon>
        <taxon>Pseudomonadati</taxon>
        <taxon>Pseudomonadota</taxon>
        <taxon>Gammaproteobacteria</taxon>
        <taxon>Cardiobacteriales</taxon>
        <taxon>Cardiobacteriaceae</taxon>
        <taxon>Suttonella</taxon>
    </lineage>
</organism>
<keyword evidence="4" id="KW-1185">Reference proteome</keyword>
<gene>
    <name evidence="3" type="ORF">NCTC10717_01103</name>
</gene>
<sequence>MAEPRLRKVTSKKEMENVIDDFVTQGYIILEQSERNALLKKKTWGTGSGHVICALVTVWFTFGIGNLVYAIISNVNAPKVLLKMEDSQ</sequence>
<evidence type="ECO:0000313" key="3">
    <source>
        <dbReference type="EMBL" id="SUO96668.1"/>
    </source>
</evidence>
<dbReference type="EMBL" id="UHIA01000004">
    <property type="protein sequence ID" value="SUO96668.1"/>
    <property type="molecule type" value="Genomic_DNA"/>
</dbReference>
<keyword evidence="1" id="KW-0472">Membrane</keyword>
<evidence type="ECO:0000256" key="1">
    <source>
        <dbReference type="SAM" id="Phobius"/>
    </source>
</evidence>
<reference evidence="3 4" key="1">
    <citation type="submission" date="2018-06" db="EMBL/GenBank/DDBJ databases">
        <authorList>
            <consortium name="Pathogen Informatics"/>
            <person name="Doyle S."/>
        </authorList>
    </citation>
    <scope>NUCLEOTIDE SEQUENCE [LARGE SCALE GENOMIC DNA]</scope>
    <source>
        <strain evidence="3 4">NCTC10717</strain>
    </source>
</reference>
<proteinExistence type="predicted"/>
<feature type="domain" description="DUF8108" evidence="2">
    <location>
        <begin position="12"/>
        <end position="76"/>
    </location>
</feature>
<dbReference type="RefSeq" id="WP_218564559.1">
    <property type="nucleotide sequence ID" value="NZ_UHIA01000004.1"/>
</dbReference>
<keyword evidence="1" id="KW-0812">Transmembrane</keyword>
<dbReference type="Proteomes" id="UP000254575">
    <property type="component" value="Unassembled WGS sequence"/>
</dbReference>
<accession>A0A380MWK1</accession>
<evidence type="ECO:0000313" key="4">
    <source>
        <dbReference type="Proteomes" id="UP000254575"/>
    </source>
</evidence>
<dbReference type="InterPro" id="IPR058962">
    <property type="entry name" value="DUF8108_N"/>
</dbReference>
<protein>
    <recommendedName>
        <fullName evidence="2">DUF8108 domain-containing protein</fullName>
    </recommendedName>
</protein>